<evidence type="ECO:0000313" key="3">
    <source>
        <dbReference type="Proteomes" id="UP000215788"/>
    </source>
</evidence>
<organism evidence="2 3">
    <name type="scientific">Pseudomonas lundensis</name>
    <dbReference type="NCBI Taxonomy" id="86185"/>
    <lineage>
        <taxon>Bacteria</taxon>
        <taxon>Pseudomonadati</taxon>
        <taxon>Pseudomonadota</taxon>
        <taxon>Gammaproteobacteria</taxon>
        <taxon>Pseudomonadales</taxon>
        <taxon>Pseudomonadaceae</taxon>
        <taxon>Pseudomonas</taxon>
    </lineage>
</organism>
<dbReference type="EMBL" id="NQKI01000029">
    <property type="protein sequence ID" value="OZY58289.1"/>
    <property type="molecule type" value="Genomic_DNA"/>
</dbReference>
<proteinExistence type="predicted"/>
<keyword evidence="1" id="KW-0812">Transmembrane</keyword>
<evidence type="ECO:0008006" key="4">
    <source>
        <dbReference type="Google" id="ProtNLM"/>
    </source>
</evidence>
<gene>
    <name evidence="2" type="ORF">CJF39_16785</name>
</gene>
<reference evidence="2 3" key="1">
    <citation type="submission" date="2017-08" db="EMBL/GenBank/DDBJ databases">
        <title>Genomic and metabolic characterisation of spoilage-associated Pseudomonas species.</title>
        <authorList>
            <person name="Stanborough T."/>
            <person name="Fegan N."/>
            <person name="Powell S.M."/>
            <person name="Singh T."/>
            <person name="Tamplin M.L."/>
            <person name="Chandry P.S."/>
        </authorList>
    </citation>
    <scope>NUCLEOTIDE SEQUENCE [LARGE SCALE GENOMIC DNA]</scope>
    <source>
        <strain evidence="2 3">L1802</strain>
    </source>
</reference>
<dbReference type="PROSITE" id="PS51257">
    <property type="entry name" value="PROKAR_LIPOPROTEIN"/>
    <property type="match status" value="1"/>
</dbReference>
<dbReference type="AlphaFoldDB" id="A0A266N735"/>
<feature type="transmembrane region" description="Helical" evidence="1">
    <location>
        <begin position="49"/>
        <end position="76"/>
    </location>
</feature>
<name>A0A266N735_9PSED</name>
<keyword evidence="1" id="KW-0472">Membrane</keyword>
<accession>A0A266N735</accession>
<evidence type="ECO:0000313" key="2">
    <source>
        <dbReference type="EMBL" id="OZY58289.1"/>
    </source>
</evidence>
<keyword evidence="1" id="KW-1133">Transmembrane helix</keyword>
<dbReference type="RefSeq" id="WP_094994439.1">
    <property type="nucleotide sequence ID" value="NZ_NQKI01000029.1"/>
</dbReference>
<protein>
    <recommendedName>
        <fullName evidence="4">Lipoprotein</fullName>
    </recommendedName>
</protein>
<sequence length="289" mass="32067">MNVSRHKEIQGYVLVVCMSLMSGCGTLMSERSGGFSGVREDMKMVKEPFLWIGTLGLLPMMGIASMPVDLAVDIVLYPIDVWLKKRLQVKDPPRPVGYSAPLYSINLTGGDDFDYAIWPRYDAPRNNTDFIGTTATLKEDSYTARAVSAPRSAGGIKPVAGVINPPRLFSRYPYDSGTTYSFHKVGPVYQAANGEHYRNTIKIKEALLDPVDEVADNSIILFFMPCNEVVFFRSSRADYDAGALYRPDVQALYKTLKNQSALAKCPVPDVNDKAIVIQGEKYRKSEVDV</sequence>
<dbReference type="Proteomes" id="UP000215788">
    <property type="component" value="Unassembled WGS sequence"/>
</dbReference>
<comment type="caution">
    <text evidence="2">The sequence shown here is derived from an EMBL/GenBank/DDBJ whole genome shotgun (WGS) entry which is preliminary data.</text>
</comment>
<evidence type="ECO:0000256" key="1">
    <source>
        <dbReference type="SAM" id="Phobius"/>
    </source>
</evidence>
<dbReference type="OrthoDB" id="7027575at2"/>